<accession>A0AAD7NNA8</accession>
<dbReference type="EMBL" id="JARJLG010000027">
    <property type="protein sequence ID" value="KAJ7768626.1"/>
    <property type="molecule type" value="Genomic_DNA"/>
</dbReference>
<dbReference type="CDD" id="cd09917">
    <property type="entry name" value="F-box_SF"/>
    <property type="match status" value="1"/>
</dbReference>
<dbReference type="Pfam" id="PF00646">
    <property type="entry name" value="F-box"/>
    <property type="match status" value="1"/>
</dbReference>
<evidence type="ECO:0000256" key="1">
    <source>
        <dbReference type="SAM" id="MobiDB-lite"/>
    </source>
</evidence>
<organism evidence="3 4">
    <name type="scientific">Mycena maculata</name>
    <dbReference type="NCBI Taxonomy" id="230809"/>
    <lineage>
        <taxon>Eukaryota</taxon>
        <taxon>Fungi</taxon>
        <taxon>Dikarya</taxon>
        <taxon>Basidiomycota</taxon>
        <taxon>Agaricomycotina</taxon>
        <taxon>Agaricomycetes</taxon>
        <taxon>Agaricomycetidae</taxon>
        <taxon>Agaricales</taxon>
        <taxon>Marasmiineae</taxon>
        <taxon>Mycenaceae</taxon>
        <taxon>Mycena</taxon>
    </lineage>
</organism>
<comment type="caution">
    <text evidence="3">The sequence shown here is derived from an EMBL/GenBank/DDBJ whole genome shotgun (WGS) entry which is preliminary data.</text>
</comment>
<dbReference type="PROSITE" id="PS50181">
    <property type="entry name" value="FBOX"/>
    <property type="match status" value="1"/>
</dbReference>
<dbReference type="Proteomes" id="UP001215280">
    <property type="component" value="Unassembled WGS sequence"/>
</dbReference>
<sequence length="484" mass="56043">MVNDLRVDDDALSFPSLPTEILCAIIRLVDPIGLISLSQSSRAFRTLIQPSQDDFVQRLLALELDPALGGIVRFRSRDNNLTPPWSDAEAWKAIRFACVSCMKLLPHTRFSNQNLLQLRRRKPPPGSREANRITDWEPSAGGDAKARGLRLQERIRREKEDRAAVRFELEWSSEAEVVDDPDARAETVLAGVHRTRRRCNECRFRKGEFARPTRANAGTAAVPVLTSLRLQFTCAFDRYFPGLLPRMPLEMRPLLFTVHKANVRVELFTLYHARCPGCAVWQELGAFRIGLPYAHATPLLMLEERRKQLQGEDGIASLLCNRCLLARHGRARLAEELAAFAVTFLDAESERTQHQLRFGWRLLEDTLRPGRRKKKHLFSPMFREIIAGLPWVKAINMGDKQKTLDFDRCDPDDLRRRIVRLRVLVETEMTEERRKEFLSNPWFRSWLEEYEKNETWDAMLKEMRSISPDTLVNFVLEKDPYRVI</sequence>
<dbReference type="InterPro" id="IPR001810">
    <property type="entry name" value="F-box_dom"/>
</dbReference>
<evidence type="ECO:0000259" key="2">
    <source>
        <dbReference type="PROSITE" id="PS50181"/>
    </source>
</evidence>
<dbReference type="AlphaFoldDB" id="A0AAD7NNA8"/>
<gene>
    <name evidence="3" type="ORF">DFH07DRAFT_880682</name>
</gene>
<feature type="region of interest" description="Disordered" evidence="1">
    <location>
        <begin position="119"/>
        <end position="141"/>
    </location>
</feature>
<feature type="domain" description="F-box" evidence="2">
    <location>
        <begin position="11"/>
        <end position="59"/>
    </location>
</feature>
<keyword evidence="4" id="KW-1185">Reference proteome</keyword>
<proteinExistence type="predicted"/>
<reference evidence="3" key="1">
    <citation type="submission" date="2023-03" db="EMBL/GenBank/DDBJ databases">
        <title>Massive genome expansion in bonnet fungi (Mycena s.s.) driven by repeated elements and novel gene families across ecological guilds.</title>
        <authorList>
            <consortium name="Lawrence Berkeley National Laboratory"/>
            <person name="Harder C.B."/>
            <person name="Miyauchi S."/>
            <person name="Viragh M."/>
            <person name="Kuo A."/>
            <person name="Thoen E."/>
            <person name="Andreopoulos B."/>
            <person name="Lu D."/>
            <person name="Skrede I."/>
            <person name="Drula E."/>
            <person name="Henrissat B."/>
            <person name="Morin E."/>
            <person name="Kohler A."/>
            <person name="Barry K."/>
            <person name="LaButti K."/>
            <person name="Morin E."/>
            <person name="Salamov A."/>
            <person name="Lipzen A."/>
            <person name="Mereny Z."/>
            <person name="Hegedus B."/>
            <person name="Baldrian P."/>
            <person name="Stursova M."/>
            <person name="Weitz H."/>
            <person name="Taylor A."/>
            <person name="Grigoriev I.V."/>
            <person name="Nagy L.G."/>
            <person name="Martin F."/>
            <person name="Kauserud H."/>
        </authorList>
    </citation>
    <scope>NUCLEOTIDE SEQUENCE</scope>
    <source>
        <strain evidence="3">CBHHK188m</strain>
    </source>
</reference>
<dbReference type="SUPFAM" id="SSF81383">
    <property type="entry name" value="F-box domain"/>
    <property type="match status" value="1"/>
</dbReference>
<protein>
    <recommendedName>
        <fullName evidence="2">F-box domain-containing protein</fullName>
    </recommendedName>
</protein>
<name>A0AAD7NNA8_9AGAR</name>
<evidence type="ECO:0000313" key="4">
    <source>
        <dbReference type="Proteomes" id="UP001215280"/>
    </source>
</evidence>
<dbReference type="InterPro" id="IPR036047">
    <property type="entry name" value="F-box-like_dom_sf"/>
</dbReference>
<evidence type="ECO:0000313" key="3">
    <source>
        <dbReference type="EMBL" id="KAJ7768626.1"/>
    </source>
</evidence>